<feature type="transmembrane region" description="Helical" evidence="7">
    <location>
        <begin position="441"/>
        <end position="460"/>
    </location>
</feature>
<feature type="transmembrane region" description="Helical" evidence="7">
    <location>
        <begin position="546"/>
        <end position="563"/>
    </location>
</feature>
<feature type="transmembrane region" description="Helical" evidence="7">
    <location>
        <begin position="200"/>
        <end position="223"/>
    </location>
</feature>
<feature type="transmembrane region" description="Helical" evidence="7">
    <location>
        <begin position="488"/>
        <end position="514"/>
    </location>
</feature>
<feature type="transmembrane region" description="Helical" evidence="7">
    <location>
        <begin position="614"/>
        <end position="636"/>
    </location>
</feature>
<evidence type="ECO:0000256" key="6">
    <source>
        <dbReference type="ARBA" id="ARBA00023136"/>
    </source>
</evidence>
<gene>
    <name evidence="8" type="ORF">F8388_017902</name>
</gene>
<dbReference type="Pfam" id="PF16913">
    <property type="entry name" value="PUNUT"/>
    <property type="match status" value="2"/>
</dbReference>
<evidence type="ECO:0000313" key="8">
    <source>
        <dbReference type="EMBL" id="KAF4365336.1"/>
    </source>
</evidence>
<evidence type="ECO:0000256" key="2">
    <source>
        <dbReference type="ARBA" id="ARBA00006213"/>
    </source>
</evidence>
<feature type="transmembrane region" description="Helical" evidence="7">
    <location>
        <begin position="712"/>
        <end position="730"/>
    </location>
</feature>
<keyword evidence="3" id="KW-0813">Transport</keyword>
<accession>A0A7J6F3Z4</accession>
<dbReference type="GO" id="GO:0005345">
    <property type="term" value="F:purine nucleobase transmembrane transporter activity"/>
    <property type="evidence" value="ECO:0007669"/>
    <property type="project" value="UniProtKB-ARBA"/>
</dbReference>
<evidence type="ECO:0000256" key="4">
    <source>
        <dbReference type="ARBA" id="ARBA00022692"/>
    </source>
</evidence>
<dbReference type="Proteomes" id="UP000525078">
    <property type="component" value="Unassembled WGS sequence"/>
</dbReference>
<feature type="transmembrane region" description="Helical" evidence="7">
    <location>
        <begin position="407"/>
        <end position="429"/>
    </location>
</feature>
<dbReference type="GO" id="GO:0015211">
    <property type="term" value="F:purine nucleoside transmembrane transporter activity"/>
    <property type="evidence" value="ECO:0007669"/>
    <property type="project" value="InterPro"/>
</dbReference>
<dbReference type="PANTHER" id="PTHR31376">
    <property type="entry name" value="OS09G0467300 PROTEIN-RELATED"/>
    <property type="match status" value="1"/>
</dbReference>
<dbReference type="PANTHER" id="PTHR31376:SF17">
    <property type="entry name" value="PURINE PERMEASE 21-RELATED"/>
    <property type="match status" value="1"/>
</dbReference>
<name>A0A7J6F3Z4_CANSA</name>
<comment type="caution">
    <text evidence="8">The sequence shown here is derived from an EMBL/GenBank/DDBJ whole genome shotgun (WGS) entry which is preliminary data.</text>
</comment>
<feature type="transmembrane region" description="Helical" evidence="7">
    <location>
        <begin position="656"/>
        <end position="678"/>
    </location>
</feature>
<reference evidence="8 9" key="1">
    <citation type="journal article" date="2020" name="bioRxiv">
        <title>Sequence and annotation of 42 cannabis genomes reveals extensive copy number variation in cannabinoid synthesis and pathogen resistance genes.</title>
        <authorList>
            <person name="Mckernan K.J."/>
            <person name="Helbert Y."/>
            <person name="Kane L.T."/>
            <person name="Ebling H."/>
            <person name="Zhang L."/>
            <person name="Liu B."/>
            <person name="Eaton Z."/>
            <person name="Mclaughlin S."/>
            <person name="Kingan S."/>
            <person name="Baybayan P."/>
            <person name="Concepcion G."/>
            <person name="Jordan M."/>
            <person name="Riva A."/>
            <person name="Barbazuk W."/>
            <person name="Harkins T."/>
        </authorList>
    </citation>
    <scope>NUCLEOTIDE SEQUENCE [LARGE SCALE GENOMIC DNA]</scope>
    <source>
        <strain evidence="9">cv. Jamaican Lion 4</strain>
        <tissue evidence="8">Leaf</tissue>
    </source>
</reference>
<comment type="subcellular location">
    <subcellularLocation>
        <location evidence="1">Membrane</location>
        <topology evidence="1">Multi-pass membrane protein</topology>
    </subcellularLocation>
</comment>
<dbReference type="AlphaFoldDB" id="A0A7J6F3Z4"/>
<keyword evidence="5 7" id="KW-1133">Transmembrane helix</keyword>
<dbReference type="EMBL" id="JAATIP010000160">
    <property type="protein sequence ID" value="KAF4365336.1"/>
    <property type="molecule type" value="Genomic_DNA"/>
</dbReference>
<keyword evidence="4 7" id="KW-0812">Transmembrane</keyword>
<feature type="transmembrane region" description="Helical" evidence="7">
    <location>
        <begin position="578"/>
        <end position="602"/>
    </location>
</feature>
<feature type="transmembrane region" description="Helical" evidence="7">
    <location>
        <begin position="137"/>
        <end position="156"/>
    </location>
</feature>
<dbReference type="SUPFAM" id="SSF103481">
    <property type="entry name" value="Multidrug resistance efflux transporter EmrE"/>
    <property type="match status" value="1"/>
</dbReference>
<feature type="transmembrane region" description="Helical" evidence="7">
    <location>
        <begin position="306"/>
        <end position="327"/>
    </location>
</feature>
<feature type="transmembrane region" description="Helical" evidence="7">
    <location>
        <begin position="235"/>
        <end position="257"/>
    </location>
</feature>
<feature type="transmembrane region" description="Helical" evidence="7">
    <location>
        <begin position="277"/>
        <end position="301"/>
    </location>
</feature>
<dbReference type="InterPro" id="IPR030182">
    <property type="entry name" value="PUP_plant"/>
</dbReference>
<feature type="transmembrane region" description="Helical" evidence="7">
    <location>
        <begin position="109"/>
        <end position="131"/>
    </location>
</feature>
<keyword evidence="6 7" id="KW-0472">Membrane</keyword>
<feature type="transmembrane region" description="Helical" evidence="7">
    <location>
        <begin position="39"/>
        <end position="61"/>
    </location>
</feature>
<protein>
    <submittedName>
        <fullName evidence="8">Uncharacterized protein</fullName>
    </submittedName>
</protein>
<feature type="transmembrane region" description="Helical" evidence="7">
    <location>
        <begin position="67"/>
        <end position="88"/>
    </location>
</feature>
<feature type="transmembrane region" description="Helical" evidence="7">
    <location>
        <begin position="333"/>
        <end position="351"/>
    </location>
</feature>
<evidence type="ECO:0000313" key="9">
    <source>
        <dbReference type="Proteomes" id="UP000525078"/>
    </source>
</evidence>
<comment type="similarity">
    <text evidence="2">Belongs to the purine permeases (TC 2.A.7.14) family.</text>
</comment>
<feature type="transmembrane region" description="Helical" evidence="7">
    <location>
        <begin position="685"/>
        <end position="706"/>
    </location>
</feature>
<proteinExistence type="inferred from homology"/>
<feature type="transmembrane region" description="Helical" evidence="7">
    <location>
        <begin position="163"/>
        <end position="180"/>
    </location>
</feature>
<evidence type="ECO:0000256" key="1">
    <source>
        <dbReference type="ARBA" id="ARBA00004141"/>
    </source>
</evidence>
<sequence>MGGVEELQLSIIRANESSNNQPITCSSHQHRKLTISIRIGIYSFFVLCGQAVATLLGRLYYEKGGKSKWMATLVQLVGFPIFLPYYFIPNKNHKLLVTKTKTNKLLVTTIYFVLGLLIAANCYLYSVGLMYLQVSTYSIILSSQLAFNAFFSFFLNSQKFTPYIINSLVLLTISSLLLVFEPESQDSSSSSSKISKGKYAIGFICTLGASAGSGLNLNLTQFFMKKVLKNESFSVIIDVIVFQSLVATIVTLVGLFASSEWSTLREEMNEFQLGKVSYVMTLLWITITWQIYFIGVVGLVLEVSSLFSNVISVLGSPIVPIMAVFFFHENMDGVKAMAMVLAIWGFVSYAYQNYLDNCICSPIDMEKVQEIQLQLSIRAEEANDGDSHGYANESNQPTTPQTRKLGLWIRIGFYSFLVLSGQTAATLLGRLYYEKGGKSKWMGSFVQLGGFPILLPYYIFQKMKGKTKNNHNMNTNTLPLQSKKPSMLIVASVYLVLGLIAAAICYLYSVGLMYLPVSTYSIILASQLAFNAFFSFFLNSHKFTPYIINSLVLLTISSVLLVLEPGSQKSSKVSKGKYAIGFVCTVSGSAAYGLSLSLMQFFMNKVLKKESFSVIIDVIVYQSLVATIVVLVGLFASNEWRSLREEMNEFELGKVSYVMTLSWIAITWQVYSIGLLGLMLQVSSVFSNVISVLGLSIVPIMAVFFFHEKMDGIKAMAMVLAIWGFVSYAYQNYLDNPISNS</sequence>
<dbReference type="InterPro" id="IPR037185">
    <property type="entry name" value="EmrE-like"/>
</dbReference>
<organism evidence="8 9">
    <name type="scientific">Cannabis sativa</name>
    <name type="common">Hemp</name>
    <name type="synonym">Marijuana</name>
    <dbReference type="NCBI Taxonomy" id="3483"/>
    <lineage>
        <taxon>Eukaryota</taxon>
        <taxon>Viridiplantae</taxon>
        <taxon>Streptophyta</taxon>
        <taxon>Embryophyta</taxon>
        <taxon>Tracheophyta</taxon>
        <taxon>Spermatophyta</taxon>
        <taxon>Magnoliopsida</taxon>
        <taxon>eudicotyledons</taxon>
        <taxon>Gunneridae</taxon>
        <taxon>Pentapetalae</taxon>
        <taxon>rosids</taxon>
        <taxon>fabids</taxon>
        <taxon>Rosales</taxon>
        <taxon>Cannabaceae</taxon>
        <taxon>Cannabis</taxon>
    </lineage>
</organism>
<feature type="transmembrane region" description="Helical" evidence="7">
    <location>
        <begin position="520"/>
        <end position="539"/>
    </location>
</feature>
<evidence type="ECO:0000256" key="7">
    <source>
        <dbReference type="SAM" id="Phobius"/>
    </source>
</evidence>
<evidence type="ECO:0000256" key="3">
    <source>
        <dbReference type="ARBA" id="ARBA00022448"/>
    </source>
</evidence>
<dbReference type="GO" id="GO:0016020">
    <property type="term" value="C:membrane"/>
    <property type="evidence" value="ECO:0007669"/>
    <property type="project" value="UniProtKB-SubCell"/>
</dbReference>
<evidence type="ECO:0000256" key="5">
    <source>
        <dbReference type="ARBA" id="ARBA00022989"/>
    </source>
</evidence>